<comment type="caution">
    <text evidence="2">The sequence shown here is derived from an EMBL/GenBank/DDBJ whole genome shotgun (WGS) entry which is preliminary data.</text>
</comment>
<evidence type="ECO:0000313" key="2">
    <source>
        <dbReference type="EMBL" id="PWR10697.1"/>
    </source>
</evidence>
<dbReference type="Pfam" id="PF08241">
    <property type="entry name" value="Methyltransf_11"/>
    <property type="match status" value="1"/>
</dbReference>
<dbReference type="RefSeq" id="WP_109804507.1">
    <property type="nucleotide sequence ID" value="NZ_QGKS01000346.1"/>
</dbReference>
<evidence type="ECO:0000313" key="3">
    <source>
        <dbReference type="Proteomes" id="UP000246050"/>
    </source>
</evidence>
<dbReference type="Proteomes" id="UP000246050">
    <property type="component" value="Unassembled WGS sequence"/>
</dbReference>
<dbReference type="OrthoDB" id="9770553at2"/>
<evidence type="ECO:0000259" key="1">
    <source>
        <dbReference type="Pfam" id="PF08241"/>
    </source>
</evidence>
<protein>
    <submittedName>
        <fullName evidence="2">Methyltransferase type 11</fullName>
    </submittedName>
</protein>
<gene>
    <name evidence="2" type="ORF">DKT69_28195</name>
</gene>
<dbReference type="PANTHER" id="PTHR43591">
    <property type="entry name" value="METHYLTRANSFERASE"/>
    <property type="match status" value="1"/>
</dbReference>
<dbReference type="AlphaFoldDB" id="A0A317D810"/>
<proteinExistence type="predicted"/>
<accession>A0A317D810</accession>
<dbReference type="InterPro" id="IPR029063">
    <property type="entry name" value="SAM-dependent_MTases_sf"/>
</dbReference>
<dbReference type="Gene3D" id="3.40.50.150">
    <property type="entry name" value="Vaccinia Virus protein VP39"/>
    <property type="match status" value="1"/>
</dbReference>
<name>A0A317D810_9ACTN</name>
<reference evidence="2 3" key="1">
    <citation type="submission" date="2018-05" db="EMBL/GenBank/DDBJ databases">
        <title>Micromonosporas from Atacama Desert.</title>
        <authorList>
            <person name="Carro L."/>
            <person name="Golinska P."/>
            <person name="Klenk H.-P."/>
            <person name="Goodfellow M."/>
        </authorList>
    </citation>
    <scope>NUCLEOTIDE SEQUENCE [LARGE SCALE GENOMIC DNA]</scope>
    <source>
        <strain evidence="2 3">4G51</strain>
    </source>
</reference>
<feature type="domain" description="Methyltransferase type 11" evidence="1">
    <location>
        <begin position="54"/>
        <end position="150"/>
    </location>
</feature>
<dbReference type="EMBL" id="QGKS01000346">
    <property type="protein sequence ID" value="PWR10697.1"/>
    <property type="molecule type" value="Genomic_DNA"/>
</dbReference>
<dbReference type="GO" id="GO:0032259">
    <property type="term" value="P:methylation"/>
    <property type="evidence" value="ECO:0007669"/>
    <property type="project" value="UniProtKB-KW"/>
</dbReference>
<dbReference type="CDD" id="cd02440">
    <property type="entry name" value="AdoMet_MTases"/>
    <property type="match status" value="1"/>
</dbReference>
<organism evidence="2 3">
    <name type="scientific">Micromonospora sicca</name>
    <dbReference type="NCBI Taxonomy" id="2202420"/>
    <lineage>
        <taxon>Bacteria</taxon>
        <taxon>Bacillati</taxon>
        <taxon>Actinomycetota</taxon>
        <taxon>Actinomycetes</taxon>
        <taxon>Micromonosporales</taxon>
        <taxon>Micromonosporaceae</taxon>
        <taxon>Micromonospora</taxon>
    </lineage>
</organism>
<dbReference type="InterPro" id="IPR013216">
    <property type="entry name" value="Methyltransf_11"/>
</dbReference>
<keyword evidence="2" id="KW-0808">Transferase</keyword>
<dbReference type="GO" id="GO:0008757">
    <property type="term" value="F:S-adenosylmethionine-dependent methyltransferase activity"/>
    <property type="evidence" value="ECO:0007669"/>
    <property type="project" value="InterPro"/>
</dbReference>
<sequence length="263" mass="28748">MRSRDNDVVRHDLILREFARQAGSFEDARLNGAFTRHLQRLVDFARPEPEDVCLDVACGTGLVARALAVRTRHVTALDATPEMLETGKARADAEGVSNVVFQRGDAARLPFLDGSFSLVISRFSLHHVAEPDKVAAEMVRVCRAGGRVVVADMVIKPELPGDPDRVERLRDPSHGAMLGADAIVRLLTSAGAAVETSDVFDVERPLRPWLEQAGTAGDVARQIEQELSEELSGRAPTGLRPLTVDDELWFTQTWAHISVTVPS</sequence>
<keyword evidence="2" id="KW-0489">Methyltransferase</keyword>
<dbReference type="SUPFAM" id="SSF53335">
    <property type="entry name" value="S-adenosyl-L-methionine-dependent methyltransferases"/>
    <property type="match status" value="1"/>
</dbReference>